<evidence type="ECO:0000256" key="2">
    <source>
        <dbReference type="SAM" id="SignalP"/>
    </source>
</evidence>
<feature type="region of interest" description="Disordered" evidence="1">
    <location>
        <begin position="353"/>
        <end position="410"/>
    </location>
</feature>
<keyword evidence="2" id="KW-0732">Signal</keyword>
<dbReference type="Pfam" id="PF11887">
    <property type="entry name" value="Mce4_CUP1"/>
    <property type="match status" value="1"/>
</dbReference>
<evidence type="ECO:0000256" key="1">
    <source>
        <dbReference type="SAM" id="MobiDB-lite"/>
    </source>
</evidence>
<dbReference type="InterPro" id="IPR005693">
    <property type="entry name" value="Mce"/>
</dbReference>
<accession>A0ABD6P802</accession>
<name>A0ABD6P802_9MYCO</name>
<organism evidence="5 6">
    <name type="scientific">Mycobacterium alsense</name>
    <dbReference type="NCBI Taxonomy" id="324058"/>
    <lineage>
        <taxon>Bacteria</taxon>
        <taxon>Bacillati</taxon>
        <taxon>Actinomycetota</taxon>
        <taxon>Actinomycetes</taxon>
        <taxon>Mycobacteriales</taxon>
        <taxon>Mycobacteriaceae</taxon>
        <taxon>Mycobacterium</taxon>
    </lineage>
</organism>
<evidence type="ECO:0000313" key="5">
    <source>
        <dbReference type="EMBL" id="OBG40948.1"/>
    </source>
</evidence>
<dbReference type="InterPro" id="IPR003399">
    <property type="entry name" value="Mce/MlaD"/>
</dbReference>
<dbReference type="AlphaFoldDB" id="A0ABD6P802"/>
<feature type="chain" id="PRO_5044870759" evidence="2">
    <location>
        <begin position="27"/>
        <end position="410"/>
    </location>
</feature>
<protein>
    <submittedName>
        <fullName evidence="5">Mammalian cell entry protein</fullName>
    </submittedName>
</protein>
<feature type="signal peptide" evidence="2">
    <location>
        <begin position="1"/>
        <end position="26"/>
    </location>
</feature>
<dbReference type="Pfam" id="PF02470">
    <property type="entry name" value="MlaD"/>
    <property type="match status" value="1"/>
</dbReference>
<dbReference type="Proteomes" id="UP000092086">
    <property type="component" value="Unassembled WGS sequence"/>
</dbReference>
<feature type="domain" description="Mce/MlaD" evidence="3">
    <location>
        <begin position="45"/>
        <end position="118"/>
    </location>
</feature>
<comment type="caution">
    <text evidence="5">The sequence shown here is derived from an EMBL/GenBank/DDBJ whole genome shotgun (WGS) entry which is preliminary data.</text>
</comment>
<dbReference type="InterPro" id="IPR052336">
    <property type="entry name" value="MlaD_Phospholipid_Transporter"/>
</dbReference>
<feature type="domain" description="Mammalian cell entry C-terminal" evidence="4">
    <location>
        <begin position="126"/>
        <end position="285"/>
    </location>
</feature>
<gene>
    <name evidence="5" type="ORF">A5672_13300</name>
</gene>
<dbReference type="EMBL" id="LZIT01000100">
    <property type="protein sequence ID" value="OBG40948.1"/>
    <property type="molecule type" value="Genomic_DNA"/>
</dbReference>
<evidence type="ECO:0000259" key="4">
    <source>
        <dbReference type="Pfam" id="PF11887"/>
    </source>
</evidence>
<dbReference type="PANTHER" id="PTHR33371:SF15">
    <property type="entry name" value="LIPOPROTEIN LPRN"/>
    <property type="match status" value="1"/>
</dbReference>
<dbReference type="PROSITE" id="PS51257">
    <property type="entry name" value="PROKAR_LIPOPROTEIN"/>
    <property type="match status" value="1"/>
</dbReference>
<evidence type="ECO:0000259" key="3">
    <source>
        <dbReference type="Pfam" id="PF02470"/>
    </source>
</evidence>
<proteinExistence type="predicted"/>
<dbReference type="RefSeq" id="WP_068208091.1">
    <property type="nucleotide sequence ID" value="NZ_LZIT01000100.1"/>
</dbReference>
<evidence type="ECO:0000313" key="6">
    <source>
        <dbReference type="Proteomes" id="UP000092086"/>
    </source>
</evidence>
<reference evidence="5 6" key="1">
    <citation type="submission" date="2016-06" db="EMBL/GenBank/DDBJ databases">
        <authorList>
            <person name="Sutton G."/>
            <person name="Brinkac L."/>
            <person name="Sanka R."/>
            <person name="Adams M."/>
            <person name="Lau E."/>
            <person name="Sam S."/>
            <person name="Sreng N."/>
            <person name="Him V."/>
            <person name="Kerleguer A."/>
            <person name="Cheng S."/>
        </authorList>
    </citation>
    <scope>NUCLEOTIDE SEQUENCE [LARGE SCALE GENOMIC DNA]</scope>
    <source>
        <strain evidence="5 6">E2978</strain>
    </source>
</reference>
<dbReference type="PANTHER" id="PTHR33371">
    <property type="entry name" value="INTERMEMBRANE PHOSPHOLIPID TRANSPORT SYSTEM BINDING PROTEIN MLAD-RELATED"/>
    <property type="match status" value="1"/>
</dbReference>
<dbReference type="NCBIfam" id="TIGR00996">
    <property type="entry name" value="Mtu_fam_mce"/>
    <property type="match status" value="1"/>
</dbReference>
<feature type="compositionally biased region" description="Pro residues" evidence="1">
    <location>
        <begin position="370"/>
        <end position="396"/>
    </location>
</feature>
<dbReference type="InterPro" id="IPR024516">
    <property type="entry name" value="Mce_C"/>
</dbReference>
<sequence length="410" mass="42770">MTTRRAPRFLSVTILCVAALSGCAWHGVNSLPLPGAPGRVPGAATYHVEIVDVGSLESNSPVMINDVVVGSVGEMTVQNWHADVAVLIKPGIVVPGNAVATVGQTSLLGSSHLALDPPAGVAPSGRLAPGAVVPLSSSSTYPSTEKTLASLSVVVNGGGLGQIGDVIANFNEAFDGRQGAIRDLISQLDTFLGTFDRQRDDVISLLREFNKLAATMSGQRDVVTRALQQVPPALEVLLRERPRLTTALDKLHTFSDAAAGAIHDVKADLVENLRHLEPTVRALADVGVDIDKAIAFTTVFPYGQGCIDRCVKGDYINLSTTLDFTLPRLKREILMGTRWGNPNMQIQAAVGDPGYAEQTNNPLAVGVTPPAAPAPDAAPPAAPEPPQAPAPAPAEPGAPLWLAPLDQGGH</sequence>